<protein>
    <recommendedName>
        <fullName evidence="3">DUF2071 domain-containing protein</fullName>
    </recommendedName>
</protein>
<dbReference type="AlphaFoldDB" id="A0A1X9YSA5"/>
<sequence>MKIKEILKKTEHRPWVLPTGNWKYYQEWNNAVFLHWQVDINELKKFVPDDLVIDLFEGKAWVSLVAFTMEKIRPRNLPSFSPVSDFDEINIRTYVKYNNKTGVYFLSIEGGTKISCQVAKSLSELPYRHSTIRREKNYYCSENSSFKDRLELRYQVGPTVSEKTKLDKWLTERYALFQDTDASINEFEIHHIEWPTFKIEFKSIDVKYPRFDKLLSSTPNLSHYSTGVEVVAWDKKKYKKLAPTQAIAH</sequence>
<organism evidence="1 2">
    <name type="scientific">Pontibacter actiniarum</name>
    <dbReference type="NCBI Taxonomy" id="323450"/>
    <lineage>
        <taxon>Bacteria</taxon>
        <taxon>Pseudomonadati</taxon>
        <taxon>Bacteroidota</taxon>
        <taxon>Cytophagia</taxon>
        <taxon>Cytophagales</taxon>
        <taxon>Hymenobacteraceae</taxon>
        <taxon>Pontibacter</taxon>
    </lineage>
</organism>
<dbReference type="InterPro" id="IPR023375">
    <property type="entry name" value="ADC_dom_sf"/>
</dbReference>
<gene>
    <name evidence="1" type="ORF">CA264_10015</name>
</gene>
<dbReference type="SUPFAM" id="SSF160104">
    <property type="entry name" value="Acetoacetate decarboxylase-like"/>
    <property type="match status" value="1"/>
</dbReference>
<dbReference type="PANTHER" id="PTHR39186">
    <property type="entry name" value="DUF2071 FAMILY PROTEIN"/>
    <property type="match status" value="1"/>
</dbReference>
<evidence type="ECO:0000313" key="1">
    <source>
        <dbReference type="EMBL" id="ARS35748.1"/>
    </source>
</evidence>
<name>A0A1X9YSA5_9BACT</name>
<evidence type="ECO:0000313" key="2">
    <source>
        <dbReference type="Proteomes" id="UP000266292"/>
    </source>
</evidence>
<dbReference type="KEGG" id="pact:CA264_10015"/>
<keyword evidence="2" id="KW-1185">Reference proteome</keyword>
<dbReference type="STRING" id="709015.GCA_000472485_02024"/>
<evidence type="ECO:0008006" key="3">
    <source>
        <dbReference type="Google" id="ProtNLM"/>
    </source>
</evidence>
<dbReference type="InterPro" id="IPR018644">
    <property type="entry name" value="DUF2071"/>
</dbReference>
<accession>A0A1X9YSA5</accession>
<dbReference type="Pfam" id="PF09844">
    <property type="entry name" value="DUF2071"/>
    <property type="match status" value="1"/>
</dbReference>
<dbReference type="PANTHER" id="PTHR39186:SF1">
    <property type="entry name" value="DUF2071 DOMAIN-CONTAINING PROTEIN"/>
    <property type="match status" value="1"/>
</dbReference>
<dbReference type="Proteomes" id="UP000266292">
    <property type="component" value="Chromosome"/>
</dbReference>
<dbReference type="RefSeq" id="WP_025606822.1">
    <property type="nucleotide sequence ID" value="NZ_CP021235.1"/>
</dbReference>
<dbReference type="OrthoDB" id="1421826at2"/>
<proteinExistence type="predicted"/>
<reference evidence="2" key="1">
    <citation type="submission" date="2017-05" db="EMBL/GenBank/DDBJ databases">
        <authorList>
            <person name="Ray J."/>
            <person name="Price M."/>
            <person name="Deutschbauer A."/>
        </authorList>
    </citation>
    <scope>NUCLEOTIDE SEQUENCE [LARGE SCALE GENOMIC DNA]</scope>
    <source>
        <strain evidence="2">DSM 19842</strain>
    </source>
</reference>
<dbReference type="EMBL" id="CP021235">
    <property type="protein sequence ID" value="ARS35748.1"/>
    <property type="molecule type" value="Genomic_DNA"/>
</dbReference>